<keyword evidence="5" id="KW-1185">Reference proteome</keyword>
<dbReference type="OrthoDB" id="9775296at2"/>
<reference evidence="4 5" key="1">
    <citation type="submission" date="2016-11" db="EMBL/GenBank/DDBJ databases">
        <authorList>
            <person name="Jaros S."/>
            <person name="Januszkiewicz K."/>
            <person name="Wedrychowicz H."/>
        </authorList>
    </citation>
    <scope>NUCLEOTIDE SEQUENCE [LARGE SCALE GENOMIC DNA]</scope>
    <source>
        <strain evidence="4 5">DSM 18119</strain>
    </source>
</reference>
<comment type="similarity">
    <text evidence="1 3">Belongs to the short-chain dehydrogenases/reductases (SDR) family.</text>
</comment>
<dbReference type="Proteomes" id="UP000184048">
    <property type="component" value="Unassembled WGS sequence"/>
</dbReference>
<dbReference type="Pfam" id="PF00106">
    <property type="entry name" value="adh_short"/>
    <property type="match status" value="1"/>
</dbReference>
<dbReference type="InterPro" id="IPR036291">
    <property type="entry name" value="NAD(P)-bd_dom_sf"/>
</dbReference>
<sequence length="325" mass="34653">MSSKQISGGATGKVVVVTGASSGAGRAIAVELAKQGARLILAARREEALNEVVEECNSLGGTAIAVTADTRFTDNMQELARAAYRTGGRIDMWVNNAGVLAAGEFDRLTAQVNEEVIRTNLVGYMNGAYAVLPYFKNQGYGILVNNISVGGWIVTPFAAAYTASKFGLRGFFESLKGELKNYPNIHVCDLYPGFLDTPGIQHAANYTGKSLKPAPPVYDPRRVGKAVVHLFYLPQATVTIGAAAGLLKLAYATFPVLSRNITASVIRGYLKKAEPIENTEGNVIEPVAYGYNIDGGWSNVPSKHLLGKALLAISIIAGLVLFQRK</sequence>
<name>A0A1M4ZPX1_9BACT</name>
<dbReference type="EMBL" id="FQUU01000007">
    <property type="protein sequence ID" value="SHF19586.1"/>
    <property type="molecule type" value="Genomic_DNA"/>
</dbReference>
<evidence type="ECO:0000313" key="4">
    <source>
        <dbReference type="EMBL" id="SHF19586.1"/>
    </source>
</evidence>
<proteinExistence type="inferred from homology"/>
<evidence type="ECO:0000256" key="2">
    <source>
        <dbReference type="ARBA" id="ARBA00023002"/>
    </source>
</evidence>
<evidence type="ECO:0000313" key="5">
    <source>
        <dbReference type="Proteomes" id="UP000184048"/>
    </source>
</evidence>
<dbReference type="AlphaFoldDB" id="A0A1M4ZPX1"/>
<dbReference type="PRINTS" id="PR00081">
    <property type="entry name" value="GDHRDH"/>
</dbReference>
<dbReference type="GO" id="GO:0016020">
    <property type="term" value="C:membrane"/>
    <property type="evidence" value="ECO:0007669"/>
    <property type="project" value="TreeGrafter"/>
</dbReference>
<keyword evidence="2" id="KW-0560">Oxidoreductase</keyword>
<accession>A0A1M4ZPX1</accession>
<dbReference type="Gene3D" id="3.40.50.720">
    <property type="entry name" value="NAD(P)-binding Rossmann-like Domain"/>
    <property type="match status" value="1"/>
</dbReference>
<dbReference type="PANTHER" id="PTHR44196">
    <property type="entry name" value="DEHYDROGENASE/REDUCTASE SDR FAMILY MEMBER 7B"/>
    <property type="match status" value="1"/>
</dbReference>
<evidence type="ECO:0000256" key="3">
    <source>
        <dbReference type="RuleBase" id="RU000363"/>
    </source>
</evidence>
<dbReference type="SUPFAM" id="SSF51735">
    <property type="entry name" value="NAD(P)-binding Rossmann-fold domains"/>
    <property type="match status" value="1"/>
</dbReference>
<dbReference type="GO" id="GO:0016491">
    <property type="term" value="F:oxidoreductase activity"/>
    <property type="evidence" value="ECO:0007669"/>
    <property type="project" value="UniProtKB-KW"/>
</dbReference>
<dbReference type="PRINTS" id="PR00080">
    <property type="entry name" value="SDRFAMILY"/>
</dbReference>
<dbReference type="NCBIfam" id="NF004792">
    <property type="entry name" value="PRK06139.1"/>
    <property type="match status" value="1"/>
</dbReference>
<organism evidence="4 5">
    <name type="scientific">Flavisolibacter ginsengisoli DSM 18119</name>
    <dbReference type="NCBI Taxonomy" id="1121884"/>
    <lineage>
        <taxon>Bacteria</taxon>
        <taxon>Pseudomonadati</taxon>
        <taxon>Bacteroidota</taxon>
        <taxon>Chitinophagia</taxon>
        <taxon>Chitinophagales</taxon>
        <taxon>Chitinophagaceae</taxon>
        <taxon>Flavisolibacter</taxon>
    </lineage>
</organism>
<protein>
    <submittedName>
        <fullName evidence="4">Short-chain dehydrogenase</fullName>
    </submittedName>
</protein>
<dbReference type="PANTHER" id="PTHR44196:SF1">
    <property type="entry name" value="DEHYDROGENASE_REDUCTASE SDR FAMILY MEMBER 7B"/>
    <property type="match status" value="1"/>
</dbReference>
<evidence type="ECO:0000256" key="1">
    <source>
        <dbReference type="ARBA" id="ARBA00006484"/>
    </source>
</evidence>
<gene>
    <name evidence="4" type="ORF">SAMN02745131_02012</name>
</gene>
<dbReference type="RefSeq" id="WP_072835206.1">
    <property type="nucleotide sequence ID" value="NZ_FQUU01000007.1"/>
</dbReference>
<dbReference type="STRING" id="1121884.SAMN02745131_02012"/>
<dbReference type="InterPro" id="IPR002347">
    <property type="entry name" value="SDR_fam"/>
</dbReference>